<name>A0ABW9Y2J6_9RHOB</name>
<evidence type="ECO:0000259" key="1">
    <source>
        <dbReference type="Pfam" id="PF03372"/>
    </source>
</evidence>
<gene>
    <name evidence="2" type="ORF">GU920_01360</name>
</gene>
<feature type="domain" description="Endonuclease/exonuclease/phosphatase" evidence="1">
    <location>
        <begin position="17"/>
        <end position="232"/>
    </location>
</feature>
<accession>A0ABW9Y2J6</accession>
<reference evidence="3" key="1">
    <citation type="submission" date="2020-01" db="EMBL/GenBank/DDBJ databases">
        <title>Sphingomonas sp. strain CSW-10.</title>
        <authorList>
            <person name="Chen W.-M."/>
        </authorList>
    </citation>
    <scope>NUCLEOTIDE SEQUENCE [LARGE SCALE GENOMIC DNA]</scope>
    <source>
        <strain evidence="3">CCP-1</strain>
    </source>
</reference>
<protein>
    <submittedName>
        <fullName evidence="2">EEP domain-containing protein</fullName>
    </submittedName>
</protein>
<dbReference type="Proteomes" id="UP001517376">
    <property type="component" value="Unassembled WGS sequence"/>
</dbReference>
<dbReference type="PANTHER" id="PTHR14859">
    <property type="entry name" value="CALCOFLUOR WHITE HYPERSENSITIVE PROTEIN PRECURSOR"/>
    <property type="match status" value="1"/>
</dbReference>
<comment type="caution">
    <text evidence="2">The sequence shown here is derived from an EMBL/GenBank/DDBJ whole genome shotgun (WGS) entry which is preliminary data.</text>
</comment>
<dbReference type="PANTHER" id="PTHR14859:SF1">
    <property type="entry name" value="PGAP2-INTERACTING PROTEIN"/>
    <property type="match status" value="1"/>
</dbReference>
<dbReference type="InterPro" id="IPR036691">
    <property type="entry name" value="Endo/exonu/phosph_ase_sf"/>
</dbReference>
<dbReference type="Pfam" id="PF03372">
    <property type="entry name" value="Exo_endo_phos"/>
    <property type="match status" value="1"/>
</dbReference>
<keyword evidence="3" id="KW-1185">Reference proteome</keyword>
<evidence type="ECO:0000313" key="3">
    <source>
        <dbReference type="Proteomes" id="UP001517376"/>
    </source>
</evidence>
<dbReference type="InterPro" id="IPR005135">
    <property type="entry name" value="Endo/exonuclease/phosphatase"/>
</dbReference>
<evidence type="ECO:0000313" key="2">
    <source>
        <dbReference type="EMBL" id="NBE06172.1"/>
    </source>
</evidence>
<dbReference type="RefSeq" id="WP_161765171.1">
    <property type="nucleotide sequence ID" value="NZ_JAAATW010000001.1"/>
</dbReference>
<dbReference type="SUPFAM" id="SSF56219">
    <property type="entry name" value="DNase I-like"/>
    <property type="match status" value="1"/>
</dbReference>
<dbReference type="InterPro" id="IPR051916">
    <property type="entry name" value="GPI-anchor_lipid_remodeler"/>
</dbReference>
<proteinExistence type="predicted"/>
<organism evidence="2 3">
    <name type="scientific">Paragemmobacter ruber</name>
    <dbReference type="NCBI Taxonomy" id="1985673"/>
    <lineage>
        <taxon>Bacteria</taxon>
        <taxon>Pseudomonadati</taxon>
        <taxon>Pseudomonadota</taxon>
        <taxon>Alphaproteobacteria</taxon>
        <taxon>Rhodobacterales</taxon>
        <taxon>Paracoccaceae</taxon>
        <taxon>Paragemmobacter</taxon>
    </lineage>
</organism>
<dbReference type="EMBL" id="JAAATW010000001">
    <property type="protein sequence ID" value="NBE06172.1"/>
    <property type="molecule type" value="Genomic_DNA"/>
</dbReference>
<dbReference type="Gene3D" id="3.60.10.10">
    <property type="entry name" value="Endonuclease/exonuclease/phosphatase"/>
    <property type="match status" value="1"/>
</dbReference>
<sequence length="246" mass="27203">MTQRPPSAHPPAPLRVATWNIHKGVGADRRRDLRRTAAVIAEITPDVMALQEADRRFGTRAGLLDLDHLHDLTGMRPLPTGLDGPSHGWHGNLILFRRARVTDHRRLSLPGLEPRGALITDLHLDHGPLRVVAAHLGLVRASRRAQARAILDALERLPPLPTLLMGDLNEWRDGPGSPLHEFGRRFRLPAPVSSFPARRPFLPLDRMMATPEGRITDVALHDTPLARRASDHLPLTARLHLPGDGA</sequence>